<sequence>MSSSEIYNKFESISTTNPKKKYDVYLSFCDQDTASSFISHLYNSLTLEAEAVVFWDNQRFKTGDPVTITHSHSVLNIIGKCKIVIILFSFNYTKSRFCLQELDKIIDCCGTTDGLIVVPLFYDGLYPGYGTLHRGLYGEGFRDFVHRMSIKDTSKEEDKFMTWVAGNSKATTYSGSVDILNQYGNESEYIEDVVEHVTCVLNKRDLFSAFYTESTASRAQDVIQLLKQSTCPLIIGIWGMTGIGKSTIAQAIYDQIGPYFEDKCLLQNVRRYWNEGNGLVSLQEKLLLHFGIPSIESGRVILKGKLQHKRVLLILDSVDKLEQLDALCGSREWFGEGSKIIITTRDRHLLREHGVDHIYGVKELDESESHEIFNWCAFSQASPPKDFVELSRQVVSYSGGLPLALKELGRFLHGKGVLEWNGVLRSLERFSIPVPHLLEILEKSFSDLRTKEKQIFLDIACFFIGMNQNDVLQTINNRSTQCTALQISLLEDKSLVTIDENNKLQMNVMLQAMARDIIKRESSNKIDQPKMYDVFLSFRGDDSRAKFISHLYSSLNNAGIYTFKDDDEIERGDQISISLMRAIGQSTISIVVLSTNYANSRWCMLELEKIMEIGRSKGLVVVPVFYEVDPSEVRHQKGQFGTQFEDLISTISVDESTEINWRRELSNICGIAGFVLIDSRNESADIKNIVEHVTHLLDRKELFVAEYPVGLESRVEAGTMLLNIEQSEDVLILGIWGMGGMGKTTIAKAIYNQIGNKFDGRSFILNIREFWETHTNQVSLQQQVLCDVYKTTTFKISDIESGKNVLKERISKKRVFLVLDDVNELDQIKALCGSHEWFGPGSRIIITTRDFHILRSCRVDQVYTIKEMNESESLELFCWHAFKQPNPTKDFATHSTDVVTYSGRLPLALQVLGSYLSDRSLTVWQKVLEKLKRIPNDQVQKKLKVSFDGLKDDTEKQIFLDIACFFIGMDRNDVIQILNGCGFFADIGVKVLEERSLVTVDNRYKLRMHDLLRDMGRQIIYEESPFDPENRSRLWHRDEALDILSKDKGTEAVKGLSLEFPIKNTVGLNTKSFNKMNKLRLLRLAGVKLEGESKYLSRDLRWLYWHGFPLTYAPAEFQQGNLVSIELKYSNLKQVWKKSQMVLENLKILNLSHSRYLTKTPDFSYMPNLEKLVLKDCPSLSAVSNNIGSLHKLLLINLTDCTGLRKLPRSIYTLKSLETLILSGCSKIDKLEEDLEQMESLTTLIADKTAIRKVPFSILRSKNIGYISLCGFEGFSRDVFPSLIRSWMSPLNNAISLVQESSSMSSLGTFKDLLKLRSVCVECGSNLQLTQVVAIVLDVLKATNCHKLEASAKVTTSKSSDMCASPLIDECLSLVPISGSNIYSKSLLIQIGTKRQVSNITEDSMLQTADGAWDMVFDPSNNKTNWFTFSCKGYSIIFDVPRVKGSNLKSVMFVVHYSSMDNITLEGCPGVLIINYTKKTILVYRRDTLTSFEDDDWKSISSNLEPGNKVGVIFVFGENFVVDKTTVNLFID</sequence>
<gene>
    <name evidence="1" type="ORF">MILVUS5_LOCUS22671</name>
</gene>
<comment type="caution">
    <text evidence="1">The sequence shown here is derived from an EMBL/GenBank/DDBJ whole genome shotgun (WGS) entry which is preliminary data.</text>
</comment>
<evidence type="ECO:0000313" key="2">
    <source>
        <dbReference type="Proteomes" id="UP001177021"/>
    </source>
</evidence>
<dbReference type="Proteomes" id="UP001177021">
    <property type="component" value="Unassembled WGS sequence"/>
</dbReference>
<reference evidence="1" key="1">
    <citation type="submission" date="2023-10" db="EMBL/GenBank/DDBJ databases">
        <authorList>
            <person name="Rodriguez Cubillos JULIANA M."/>
            <person name="De Vega J."/>
        </authorList>
    </citation>
    <scope>NUCLEOTIDE SEQUENCE</scope>
</reference>
<name>A0ACB0KIH7_TRIPR</name>
<dbReference type="EMBL" id="CASHSV030000206">
    <property type="protein sequence ID" value="CAJ2655799.1"/>
    <property type="molecule type" value="Genomic_DNA"/>
</dbReference>
<accession>A0ACB0KIH7</accession>
<proteinExistence type="predicted"/>
<keyword evidence="2" id="KW-1185">Reference proteome</keyword>
<organism evidence="1 2">
    <name type="scientific">Trifolium pratense</name>
    <name type="common">Red clover</name>
    <dbReference type="NCBI Taxonomy" id="57577"/>
    <lineage>
        <taxon>Eukaryota</taxon>
        <taxon>Viridiplantae</taxon>
        <taxon>Streptophyta</taxon>
        <taxon>Embryophyta</taxon>
        <taxon>Tracheophyta</taxon>
        <taxon>Spermatophyta</taxon>
        <taxon>Magnoliopsida</taxon>
        <taxon>eudicotyledons</taxon>
        <taxon>Gunneridae</taxon>
        <taxon>Pentapetalae</taxon>
        <taxon>rosids</taxon>
        <taxon>fabids</taxon>
        <taxon>Fabales</taxon>
        <taxon>Fabaceae</taxon>
        <taxon>Papilionoideae</taxon>
        <taxon>50 kb inversion clade</taxon>
        <taxon>NPAAA clade</taxon>
        <taxon>Hologalegina</taxon>
        <taxon>IRL clade</taxon>
        <taxon>Trifolieae</taxon>
        <taxon>Trifolium</taxon>
    </lineage>
</organism>
<protein>
    <submittedName>
        <fullName evidence="1">Uncharacterized protein</fullName>
    </submittedName>
</protein>
<evidence type="ECO:0000313" key="1">
    <source>
        <dbReference type="EMBL" id="CAJ2655799.1"/>
    </source>
</evidence>